<comment type="similarity">
    <text evidence="4">Belongs to the GART family.</text>
</comment>
<sequence length="186" mass="21120">MKNIAILASGSGTNAQNIIQHFQNHSTVRVDSVWSNRADAYVLERAAKYGIDNGVFTRQEFYQSEEFLNLLKSRNIDLIVLAGFLWLVPTNLIHTFPIINIHPALLPAYGGKGMYGNKVHEAVITNKEKESGITIHMVDEVYDHGAVLHQERCPVLPDDTPKTLAERIHQLEYQHFPKVIENFLMK</sequence>
<evidence type="ECO:0000256" key="4">
    <source>
        <dbReference type="HAMAP-Rule" id="MF_01930"/>
    </source>
</evidence>
<evidence type="ECO:0000256" key="2">
    <source>
        <dbReference type="ARBA" id="ARBA00022679"/>
    </source>
</evidence>
<protein>
    <recommendedName>
        <fullName evidence="4">Phosphoribosylglycinamide formyltransferase</fullName>
        <ecNumber evidence="4">2.1.2.2</ecNumber>
    </recommendedName>
    <alternativeName>
        <fullName evidence="4">5'-phosphoribosylglycinamide transformylase</fullName>
    </alternativeName>
    <alternativeName>
        <fullName evidence="4">GAR transformylase</fullName>
        <shortName evidence="4">GART</shortName>
    </alternativeName>
</protein>
<evidence type="ECO:0000313" key="7">
    <source>
        <dbReference type="Proteomes" id="UP000391834"/>
    </source>
</evidence>
<dbReference type="EC" id="2.1.2.2" evidence="4"/>
<dbReference type="PANTHER" id="PTHR43369:SF2">
    <property type="entry name" value="PHOSPHORIBOSYLGLYCINAMIDE FORMYLTRANSFERASE"/>
    <property type="match status" value="1"/>
</dbReference>
<comment type="caution">
    <text evidence="6">The sequence shown here is derived from an EMBL/GenBank/DDBJ whole genome shotgun (WGS) entry which is preliminary data.</text>
</comment>
<feature type="binding site" evidence="4">
    <location>
        <begin position="12"/>
        <end position="14"/>
    </location>
    <ligand>
        <name>N(1)-(5-phospho-beta-D-ribosyl)glycinamide</name>
        <dbReference type="ChEBI" id="CHEBI:143788"/>
    </ligand>
</feature>
<dbReference type="Pfam" id="PF00551">
    <property type="entry name" value="Formyl_trans_N"/>
    <property type="match status" value="1"/>
</dbReference>
<evidence type="ECO:0000256" key="1">
    <source>
        <dbReference type="ARBA" id="ARBA00005054"/>
    </source>
</evidence>
<evidence type="ECO:0000313" key="6">
    <source>
        <dbReference type="EMBL" id="GET33090.1"/>
    </source>
</evidence>
<comment type="caution">
    <text evidence="4">Lacks conserved residue(s) required for the propagation of feature annotation.</text>
</comment>
<dbReference type="GO" id="GO:0005829">
    <property type="term" value="C:cytosol"/>
    <property type="evidence" value="ECO:0007669"/>
    <property type="project" value="TreeGrafter"/>
</dbReference>
<keyword evidence="7" id="KW-1185">Reference proteome</keyword>
<dbReference type="EMBL" id="BLAX01000001">
    <property type="protein sequence ID" value="GET33090.1"/>
    <property type="molecule type" value="Genomic_DNA"/>
</dbReference>
<dbReference type="GO" id="GO:0004644">
    <property type="term" value="F:phosphoribosylglycinamide formyltransferase activity"/>
    <property type="evidence" value="ECO:0007669"/>
    <property type="project" value="UniProtKB-UniRule"/>
</dbReference>
<keyword evidence="2 4" id="KW-0808">Transferase</keyword>
<feature type="binding site" evidence="4">
    <location>
        <position position="100"/>
    </location>
    <ligand>
        <name>(6R)-10-formyltetrahydrofolate</name>
        <dbReference type="ChEBI" id="CHEBI:195366"/>
    </ligand>
</feature>
<gene>
    <name evidence="4 6" type="primary">purN</name>
    <name evidence="6" type="ORF">PbJCM13498_19530</name>
</gene>
<accession>A0A5M4AYW3</accession>
<feature type="domain" description="Formyl transferase N-terminal" evidence="5">
    <location>
        <begin position="2"/>
        <end position="180"/>
    </location>
</feature>
<dbReference type="GO" id="GO:0006189">
    <property type="term" value="P:'de novo' IMP biosynthetic process"/>
    <property type="evidence" value="ECO:0007669"/>
    <property type="project" value="UniProtKB-UniRule"/>
</dbReference>
<proteinExistence type="inferred from homology"/>
<keyword evidence="3 4" id="KW-0658">Purine biosynthesis</keyword>
<dbReference type="InterPro" id="IPR004607">
    <property type="entry name" value="GART"/>
</dbReference>
<feature type="site" description="Raises pKa of active site His" evidence="4">
    <location>
        <position position="143"/>
    </location>
</feature>
<reference evidence="6 7" key="1">
    <citation type="submission" date="2019-10" db="EMBL/GenBank/DDBJ databases">
        <title>Prolixibacter strains distinguished by the presence of nitrate reductase genes were adept at nitrate-dependent anaerobic corrosion of metallic iron and carbon steel.</title>
        <authorList>
            <person name="Iino T."/>
            <person name="Shono N."/>
            <person name="Ito K."/>
            <person name="Nakamura R."/>
            <person name="Sueoka K."/>
            <person name="Harayama S."/>
            <person name="Ohkuma M."/>
        </authorList>
    </citation>
    <scope>NUCLEOTIDE SEQUENCE [LARGE SCALE GENOMIC DNA]</scope>
    <source>
        <strain evidence="6 7">JCM 13498</strain>
    </source>
</reference>
<dbReference type="AlphaFoldDB" id="A0A5M4AYW3"/>
<dbReference type="Gene3D" id="3.40.50.170">
    <property type="entry name" value="Formyl transferase, N-terminal domain"/>
    <property type="match status" value="1"/>
</dbReference>
<dbReference type="UniPathway" id="UPA00074">
    <property type="reaction ID" value="UER00126"/>
</dbReference>
<dbReference type="OrthoDB" id="9806170at2"/>
<dbReference type="SUPFAM" id="SSF53328">
    <property type="entry name" value="Formyltransferase"/>
    <property type="match status" value="1"/>
</dbReference>
<dbReference type="CDD" id="cd08645">
    <property type="entry name" value="FMT_core_GART"/>
    <property type="match status" value="1"/>
</dbReference>
<organism evidence="6 7">
    <name type="scientific">Prolixibacter bellariivorans</name>
    <dbReference type="NCBI Taxonomy" id="314319"/>
    <lineage>
        <taxon>Bacteria</taxon>
        <taxon>Pseudomonadati</taxon>
        <taxon>Bacteroidota</taxon>
        <taxon>Bacteroidia</taxon>
        <taxon>Marinilabiliales</taxon>
        <taxon>Prolixibacteraceae</taxon>
        <taxon>Prolixibacter</taxon>
    </lineage>
</organism>
<dbReference type="HAMAP" id="MF_01930">
    <property type="entry name" value="PurN"/>
    <property type="match status" value="1"/>
</dbReference>
<dbReference type="PANTHER" id="PTHR43369">
    <property type="entry name" value="PHOSPHORIBOSYLGLYCINAMIDE FORMYLTRANSFERASE"/>
    <property type="match status" value="1"/>
</dbReference>
<comment type="pathway">
    <text evidence="1 4">Purine metabolism; IMP biosynthesis via de novo pathway; N(2)-formyl-N(1)-(5-phospho-D-ribosyl)glycinamide from N(1)-(5-phospho-D-ribosyl)glycinamide (10-formyl THF route): step 1/1.</text>
</comment>
<dbReference type="InterPro" id="IPR002376">
    <property type="entry name" value="Formyl_transf_N"/>
</dbReference>
<dbReference type="InterPro" id="IPR036477">
    <property type="entry name" value="Formyl_transf_N_sf"/>
</dbReference>
<feature type="active site" description="Proton donor" evidence="4">
    <location>
        <position position="102"/>
    </location>
</feature>
<comment type="function">
    <text evidence="4">Catalyzes the transfer of a formyl group from 10-formyltetrahydrofolate to 5-phospho-ribosyl-glycinamide (GAR), producing 5-phospho-ribosyl-N-formylglycinamide (FGAR) and tetrahydrofolate.</text>
</comment>
<comment type="catalytic activity">
    <reaction evidence="4">
        <text>N(1)-(5-phospho-beta-D-ribosyl)glycinamide + (6R)-10-formyltetrahydrofolate = N(2)-formyl-N(1)-(5-phospho-beta-D-ribosyl)glycinamide + (6S)-5,6,7,8-tetrahydrofolate + H(+)</text>
        <dbReference type="Rhea" id="RHEA:15053"/>
        <dbReference type="ChEBI" id="CHEBI:15378"/>
        <dbReference type="ChEBI" id="CHEBI:57453"/>
        <dbReference type="ChEBI" id="CHEBI:143788"/>
        <dbReference type="ChEBI" id="CHEBI:147286"/>
        <dbReference type="ChEBI" id="CHEBI:195366"/>
        <dbReference type="EC" id="2.1.2.2"/>
    </reaction>
</comment>
<feature type="binding site" evidence="4">
    <location>
        <position position="58"/>
    </location>
    <ligand>
        <name>(6R)-10-formyltetrahydrofolate</name>
        <dbReference type="ChEBI" id="CHEBI:195366"/>
    </ligand>
</feature>
<evidence type="ECO:0000256" key="3">
    <source>
        <dbReference type="ARBA" id="ARBA00022755"/>
    </source>
</evidence>
<dbReference type="RefSeq" id="WP_025862963.1">
    <property type="nucleotide sequence ID" value="NZ_BLAX01000001.1"/>
</dbReference>
<evidence type="ECO:0000259" key="5">
    <source>
        <dbReference type="Pfam" id="PF00551"/>
    </source>
</evidence>
<dbReference type="Proteomes" id="UP000391834">
    <property type="component" value="Unassembled WGS sequence"/>
</dbReference>
<name>A0A5M4AYW3_9BACT</name>